<dbReference type="FunFam" id="3.40.30.10:FF:000001">
    <property type="entry name" value="Thioredoxin"/>
    <property type="match status" value="1"/>
</dbReference>
<accession>A0A4R1BFC8</accession>
<evidence type="ECO:0000256" key="3">
    <source>
        <dbReference type="ARBA" id="ARBA00022982"/>
    </source>
</evidence>
<dbReference type="PIRSF" id="PIRSF000077">
    <property type="entry name" value="Thioredoxin"/>
    <property type="match status" value="1"/>
</dbReference>
<feature type="active site" description="Nucleophile" evidence="8">
    <location>
        <position position="36"/>
    </location>
</feature>
<keyword evidence="4 9" id="KW-1015">Disulfide bond</keyword>
<keyword evidence="12" id="KW-1185">Reference proteome</keyword>
<dbReference type="InterPro" id="IPR036249">
    <property type="entry name" value="Thioredoxin-like_sf"/>
</dbReference>
<dbReference type="PANTHER" id="PTHR45663:SF11">
    <property type="entry name" value="GEO12009P1"/>
    <property type="match status" value="1"/>
</dbReference>
<gene>
    <name evidence="11" type="primary">trxA</name>
    <name evidence="11" type="ORF">E0L93_12115</name>
</gene>
<dbReference type="InterPro" id="IPR005746">
    <property type="entry name" value="Thioredoxin"/>
</dbReference>
<feature type="active site" description="Nucleophile" evidence="8">
    <location>
        <position position="33"/>
    </location>
</feature>
<evidence type="ECO:0000259" key="10">
    <source>
        <dbReference type="PROSITE" id="PS51352"/>
    </source>
</evidence>
<dbReference type="GO" id="GO:0005829">
    <property type="term" value="C:cytosol"/>
    <property type="evidence" value="ECO:0007669"/>
    <property type="project" value="TreeGrafter"/>
</dbReference>
<evidence type="ECO:0000256" key="7">
    <source>
        <dbReference type="PIRNR" id="PIRNR000077"/>
    </source>
</evidence>
<dbReference type="GO" id="GO:0045454">
    <property type="term" value="P:cell redox homeostasis"/>
    <property type="evidence" value="ECO:0007669"/>
    <property type="project" value="TreeGrafter"/>
</dbReference>
<comment type="caution">
    <text evidence="11">The sequence shown here is derived from an EMBL/GenBank/DDBJ whole genome shotgun (WGS) entry which is preliminary data.</text>
</comment>
<evidence type="ECO:0000256" key="5">
    <source>
        <dbReference type="ARBA" id="ARBA00023284"/>
    </source>
</evidence>
<dbReference type="PROSITE" id="PS51352">
    <property type="entry name" value="THIOREDOXIN_2"/>
    <property type="match status" value="1"/>
</dbReference>
<evidence type="ECO:0000313" key="12">
    <source>
        <dbReference type="Proteomes" id="UP000295244"/>
    </source>
</evidence>
<dbReference type="GO" id="GO:0015035">
    <property type="term" value="F:protein-disulfide reductase activity"/>
    <property type="evidence" value="ECO:0007669"/>
    <property type="project" value="UniProtKB-UniRule"/>
</dbReference>
<dbReference type="AlphaFoldDB" id="A0A4R1BFC8"/>
<evidence type="ECO:0000256" key="6">
    <source>
        <dbReference type="NCBIfam" id="TIGR01068"/>
    </source>
</evidence>
<proteinExistence type="inferred from homology"/>
<evidence type="ECO:0000256" key="4">
    <source>
        <dbReference type="ARBA" id="ARBA00023157"/>
    </source>
</evidence>
<reference evidence="11 12" key="1">
    <citation type="submission" date="2019-03" db="EMBL/GenBank/DDBJ databases">
        <title>Whole genome sequence of a novel Rubrobacter taiwanensis strain, isolated from Yellowstone National Park.</title>
        <authorList>
            <person name="Freed S."/>
            <person name="Ramaley R.F."/>
            <person name="Kyndt J.A."/>
        </authorList>
    </citation>
    <scope>NUCLEOTIDE SEQUENCE [LARGE SCALE GENOMIC DNA]</scope>
    <source>
        <strain evidence="11 12">Yellowstone</strain>
    </source>
</reference>
<feature type="site" description="Deprotonates C-terminal active site Cys" evidence="8">
    <location>
        <position position="27"/>
    </location>
</feature>
<name>A0A4R1BFC8_9ACTN</name>
<comment type="similarity">
    <text evidence="1 7">Belongs to the thioredoxin family.</text>
</comment>
<dbReference type="Pfam" id="PF00085">
    <property type="entry name" value="Thioredoxin"/>
    <property type="match status" value="1"/>
</dbReference>
<organism evidence="11 12">
    <name type="scientific">Rubrobacter taiwanensis</name>
    <dbReference type="NCBI Taxonomy" id="185139"/>
    <lineage>
        <taxon>Bacteria</taxon>
        <taxon>Bacillati</taxon>
        <taxon>Actinomycetota</taxon>
        <taxon>Rubrobacteria</taxon>
        <taxon>Rubrobacterales</taxon>
        <taxon>Rubrobacteraceae</taxon>
        <taxon>Rubrobacter</taxon>
    </lineage>
</organism>
<dbReference type="SUPFAM" id="SSF52833">
    <property type="entry name" value="Thioredoxin-like"/>
    <property type="match status" value="1"/>
</dbReference>
<dbReference type="Gene3D" id="3.40.30.10">
    <property type="entry name" value="Glutaredoxin"/>
    <property type="match status" value="1"/>
</dbReference>
<evidence type="ECO:0000256" key="2">
    <source>
        <dbReference type="ARBA" id="ARBA00022448"/>
    </source>
</evidence>
<evidence type="ECO:0000256" key="8">
    <source>
        <dbReference type="PIRSR" id="PIRSR000077-1"/>
    </source>
</evidence>
<protein>
    <recommendedName>
        <fullName evidence="6 7">Thioredoxin</fullName>
    </recommendedName>
</protein>
<dbReference type="EMBL" id="SKBU01000022">
    <property type="protein sequence ID" value="TCJ15738.1"/>
    <property type="molecule type" value="Genomic_DNA"/>
</dbReference>
<feature type="site" description="Contributes to redox potential value" evidence="8">
    <location>
        <position position="35"/>
    </location>
</feature>
<dbReference type="PRINTS" id="PR00421">
    <property type="entry name" value="THIOREDOXIN"/>
</dbReference>
<dbReference type="NCBIfam" id="TIGR01068">
    <property type="entry name" value="thioredoxin"/>
    <property type="match status" value="1"/>
</dbReference>
<feature type="disulfide bond" description="Redox-active" evidence="9">
    <location>
        <begin position="33"/>
        <end position="36"/>
    </location>
</feature>
<keyword evidence="5 9" id="KW-0676">Redox-active center</keyword>
<evidence type="ECO:0000313" key="11">
    <source>
        <dbReference type="EMBL" id="TCJ15738.1"/>
    </source>
</evidence>
<keyword evidence="3" id="KW-0249">Electron transport</keyword>
<dbReference type="CDD" id="cd02947">
    <property type="entry name" value="TRX_family"/>
    <property type="match status" value="1"/>
</dbReference>
<dbReference type="OrthoDB" id="9790390at2"/>
<feature type="site" description="Contributes to redox potential value" evidence="8">
    <location>
        <position position="34"/>
    </location>
</feature>
<dbReference type="PANTHER" id="PTHR45663">
    <property type="entry name" value="GEO12009P1"/>
    <property type="match status" value="1"/>
</dbReference>
<evidence type="ECO:0000256" key="9">
    <source>
        <dbReference type="PIRSR" id="PIRSR000077-4"/>
    </source>
</evidence>
<dbReference type="Proteomes" id="UP000295244">
    <property type="component" value="Unassembled WGS sequence"/>
</dbReference>
<evidence type="ECO:0000256" key="1">
    <source>
        <dbReference type="ARBA" id="ARBA00008987"/>
    </source>
</evidence>
<dbReference type="InterPro" id="IPR013766">
    <property type="entry name" value="Thioredoxin_domain"/>
</dbReference>
<keyword evidence="2" id="KW-0813">Transport</keyword>
<feature type="domain" description="Thioredoxin" evidence="10">
    <location>
        <begin position="1"/>
        <end position="105"/>
    </location>
</feature>
<sequence length="105" mass="11525">MAVAVGEVTDATFEEEVLKSDKPVIVDFWAPWCQPCKRIAPILEQIAGERDDVRVVKLNVDDNPNTAMTYSITSIPTVVRFEGGEITRRVVGALPKGQLISELGL</sequence>
<dbReference type="RefSeq" id="WP_132692291.1">
    <property type="nucleotide sequence ID" value="NZ_SKBU01000022.1"/>
</dbReference>